<evidence type="ECO:0000313" key="2">
    <source>
        <dbReference type="EMBL" id="KNC54152.1"/>
    </source>
</evidence>
<dbReference type="Proteomes" id="UP000054408">
    <property type="component" value="Unassembled WGS sequence"/>
</dbReference>
<reference evidence="2 3" key="1">
    <citation type="submission" date="2010-05" db="EMBL/GenBank/DDBJ databases">
        <title>The Genome Sequence of Thecamonas trahens ATCC 50062.</title>
        <authorList>
            <consortium name="The Broad Institute Genome Sequencing Platform"/>
            <person name="Russ C."/>
            <person name="Cuomo C."/>
            <person name="Shea T."/>
            <person name="Young S.K."/>
            <person name="Zeng Q."/>
            <person name="Koehrsen M."/>
            <person name="Haas B."/>
            <person name="Borodovsky M."/>
            <person name="Guigo R."/>
            <person name="Alvarado L."/>
            <person name="Berlin A."/>
            <person name="Bochicchio J."/>
            <person name="Borenstein D."/>
            <person name="Chapman S."/>
            <person name="Chen Z."/>
            <person name="Freedman E."/>
            <person name="Gellesch M."/>
            <person name="Goldberg J."/>
            <person name="Griggs A."/>
            <person name="Gujja S."/>
            <person name="Heilman E."/>
            <person name="Heiman D."/>
            <person name="Hepburn T."/>
            <person name="Howarth C."/>
            <person name="Jen D."/>
            <person name="Larson L."/>
            <person name="Mehta T."/>
            <person name="Park D."/>
            <person name="Pearson M."/>
            <person name="Roberts A."/>
            <person name="Saif S."/>
            <person name="Shenoy N."/>
            <person name="Sisk P."/>
            <person name="Stolte C."/>
            <person name="Sykes S."/>
            <person name="Thomson T."/>
            <person name="Walk T."/>
            <person name="White J."/>
            <person name="Yandava C."/>
            <person name="Burger G."/>
            <person name="Gray M.W."/>
            <person name="Holland P.W.H."/>
            <person name="King N."/>
            <person name="Lang F.B.F."/>
            <person name="Roger A.J."/>
            <person name="Ruiz-Trillo I."/>
            <person name="Lander E."/>
            <person name="Nusbaum C."/>
        </authorList>
    </citation>
    <scope>NUCLEOTIDE SEQUENCE [LARGE SCALE GENOMIC DNA]</scope>
    <source>
        <strain evidence="2 3">ATCC 50062</strain>
    </source>
</reference>
<proteinExistence type="predicted"/>
<dbReference type="AlphaFoldDB" id="A0A0L0DPC7"/>
<gene>
    <name evidence="2" type="ORF">AMSG_09931</name>
</gene>
<organism evidence="2 3">
    <name type="scientific">Thecamonas trahens ATCC 50062</name>
    <dbReference type="NCBI Taxonomy" id="461836"/>
    <lineage>
        <taxon>Eukaryota</taxon>
        <taxon>Apusozoa</taxon>
        <taxon>Apusomonadida</taxon>
        <taxon>Apusomonadidae</taxon>
        <taxon>Thecamonas</taxon>
    </lineage>
</organism>
<accession>A0A0L0DPC7</accession>
<evidence type="ECO:0000313" key="3">
    <source>
        <dbReference type="Proteomes" id="UP000054408"/>
    </source>
</evidence>
<evidence type="ECO:0000256" key="1">
    <source>
        <dbReference type="SAM" id="SignalP"/>
    </source>
</evidence>
<protein>
    <submittedName>
        <fullName evidence="2">Uncharacterized protein</fullName>
    </submittedName>
</protein>
<dbReference type="RefSeq" id="XP_013753973.1">
    <property type="nucleotide sequence ID" value="XM_013898519.1"/>
</dbReference>
<dbReference type="EMBL" id="GL349486">
    <property type="protein sequence ID" value="KNC54152.1"/>
    <property type="molecule type" value="Genomic_DNA"/>
</dbReference>
<dbReference type="GeneID" id="25568284"/>
<keyword evidence="3" id="KW-1185">Reference proteome</keyword>
<name>A0A0L0DPC7_THETB</name>
<keyword evidence="1" id="KW-0732">Signal</keyword>
<feature type="signal peptide" evidence="1">
    <location>
        <begin position="1"/>
        <end position="35"/>
    </location>
</feature>
<sequence length="125" mass="13197">MPSHTPLLLCPKSMLRARLLLPLLLLLLLLPSTIPPSTTPPPSRASHSLVCLSPAPLLLATHLPHACRLLSADLLPTGSGGRAAARAPDQRRIRTSAPGIPPHPLPSTASALAVVSKPVVWLWYA</sequence>
<feature type="chain" id="PRO_5005537798" evidence="1">
    <location>
        <begin position="36"/>
        <end position="125"/>
    </location>
</feature>